<dbReference type="OMA" id="INGPMLN"/>
<dbReference type="OrthoDB" id="1728340at2759"/>
<gene>
    <name evidence="8" type="ORF">RchiOBHm_Chr1g0366051</name>
</gene>
<dbReference type="InterPro" id="IPR000620">
    <property type="entry name" value="EamA_dom"/>
</dbReference>
<evidence type="ECO:0000259" key="7">
    <source>
        <dbReference type="Pfam" id="PF00892"/>
    </source>
</evidence>
<dbReference type="GO" id="GO:0005886">
    <property type="term" value="C:plasma membrane"/>
    <property type="evidence" value="ECO:0007669"/>
    <property type="project" value="EnsemblPlants"/>
</dbReference>
<dbReference type="InterPro" id="IPR037185">
    <property type="entry name" value="EmrE-like"/>
</dbReference>
<comment type="subcellular location">
    <subcellularLocation>
        <location evidence="1 6">Membrane</location>
        <topology evidence="1 6">Multi-pass membrane protein</topology>
    </subcellularLocation>
</comment>
<dbReference type="GO" id="GO:0098712">
    <property type="term" value="P:L-glutamate import across plasma membrane"/>
    <property type="evidence" value="ECO:0007669"/>
    <property type="project" value="EnsemblPlants"/>
</dbReference>
<evidence type="ECO:0000313" key="8">
    <source>
        <dbReference type="EMBL" id="PRQ59063.1"/>
    </source>
</evidence>
<feature type="transmembrane region" description="Helical" evidence="6">
    <location>
        <begin position="308"/>
        <end position="326"/>
    </location>
</feature>
<keyword evidence="9" id="KW-1185">Reference proteome</keyword>
<feature type="transmembrane region" description="Helical" evidence="6">
    <location>
        <begin position="188"/>
        <end position="205"/>
    </location>
</feature>
<evidence type="ECO:0000256" key="3">
    <source>
        <dbReference type="ARBA" id="ARBA00022692"/>
    </source>
</evidence>
<organism evidence="8 9">
    <name type="scientific">Rosa chinensis</name>
    <name type="common">China rose</name>
    <dbReference type="NCBI Taxonomy" id="74649"/>
    <lineage>
        <taxon>Eukaryota</taxon>
        <taxon>Viridiplantae</taxon>
        <taxon>Streptophyta</taxon>
        <taxon>Embryophyta</taxon>
        <taxon>Tracheophyta</taxon>
        <taxon>Spermatophyta</taxon>
        <taxon>Magnoliopsida</taxon>
        <taxon>eudicotyledons</taxon>
        <taxon>Gunneridae</taxon>
        <taxon>Pentapetalae</taxon>
        <taxon>rosids</taxon>
        <taxon>fabids</taxon>
        <taxon>Rosales</taxon>
        <taxon>Rosaceae</taxon>
        <taxon>Rosoideae</taxon>
        <taxon>Rosoideae incertae sedis</taxon>
        <taxon>Rosa</taxon>
    </lineage>
</organism>
<reference evidence="8 9" key="1">
    <citation type="journal article" date="2018" name="Nat. Genet.">
        <title>The Rosa genome provides new insights in the design of modern roses.</title>
        <authorList>
            <person name="Bendahmane M."/>
        </authorList>
    </citation>
    <scope>NUCLEOTIDE SEQUENCE [LARGE SCALE GENOMIC DNA]</scope>
    <source>
        <strain evidence="9">cv. Old Blush</strain>
    </source>
</reference>
<keyword evidence="3 6" id="KW-0812">Transmembrane</keyword>
<evidence type="ECO:0000256" key="6">
    <source>
        <dbReference type="RuleBase" id="RU363077"/>
    </source>
</evidence>
<sequence length="350" mass="38305">MPKESVSRMLTQAKPFVAVILMQFGLAGMSIITKFALNQGMSQHVLVVYRHAVAFVFITPFALFFDRKIRPKMSLSVFVKIVLLGLLEPVIDGNLFYTGMKLTTATFTMAMCNVLPAFAFIMAWIFRLEKVDIRRLHSQAKILGTVVTVGGAMLMTLVNGPMLTLPWTRSSSHHQTTSSTDSQDPIKGALMIAAGCFCWASFFILQAITLKVYPAELSLTAWICLMGALEGTVAALAFEWHNPAAWAIHLDSKLLAAVYGGVICSGVTYYIQGMVMKERGPVFVTAFNPLCMVIAAILSSITLSEILYLGRVMGAMVIIIGLYMVLWGKSKDLLPQPDSEAAEDKVATTV</sequence>
<dbReference type="EMBL" id="PDCK01000039">
    <property type="protein sequence ID" value="PRQ59063.1"/>
    <property type="molecule type" value="Genomic_DNA"/>
</dbReference>
<evidence type="ECO:0000313" key="9">
    <source>
        <dbReference type="Proteomes" id="UP000238479"/>
    </source>
</evidence>
<keyword evidence="5 6" id="KW-0472">Membrane</keyword>
<feature type="domain" description="EamA" evidence="7">
    <location>
        <begin position="187"/>
        <end position="326"/>
    </location>
</feature>
<feature type="domain" description="EamA" evidence="7">
    <location>
        <begin position="18"/>
        <end position="156"/>
    </location>
</feature>
<keyword evidence="4 6" id="KW-1133">Transmembrane helix</keyword>
<dbReference type="SUPFAM" id="SSF103481">
    <property type="entry name" value="Multidrug resistance efflux transporter EmrE"/>
    <property type="match status" value="2"/>
</dbReference>
<dbReference type="Proteomes" id="UP000238479">
    <property type="component" value="Chromosome 1"/>
</dbReference>
<comment type="caution">
    <text evidence="8">The sequence shown here is derived from an EMBL/GenBank/DDBJ whole genome shotgun (WGS) entry which is preliminary data.</text>
</comment>
<dbReference type="Pfam" id="PF00892">
    <property type="entry name" value="EamA"/>
    <property type="match status" value="2"/>
</dbReference>
<proteinExistence type="inferred from homology"/>
<dbReference type="GO" id="GO:0048316">
    <property type="term" value="P:seed development"/>
    <property type="evidence" value="ECO:0007669"/>
    <property type="project" value="EnsemblPlants"/>
</dbReference>
<feature type="transmembrane region" description="Helical" evidence="6">
    <location>
        <begin position="254"/>
        <end position="271"/>
    </location>
</feature>
<evidence type="ECO:0000256" key="1">
    <source>
        <dbReference type="ARBA" id="ARBA00004141"/>
    </source>
</evidence>
<feature type="transmembrane region" description="Helical" evidence="6">
    <location>
        <begin position="77"/>
        <end position="97"/>
    </location>
</feature>
<dbReference type="PANTHER" id="PTHR31218">
    <property type="entry name" value="WAT1-RELATED PROTEIN"/>
    <property type="match status" value="1"/>
</dbReference>
<accession>A0A2P6SK69</accession>
<dbReference type="InterPro" id="IPR030184">
    <property type="entry name" value="WAT1-related"/>
</dbReference>
<feature type="transmembrane region" description="Helical" evidence="6">
    <location>
        <begin position="48"/>
        <end position="65"/>
    </location>
</feature>
<comment type="similarity">
    <text evidence="2 6">Belongs to the drug/metabolite transporter (DMT) superfamily. Plant drug/metabolite exporter (P-DME) (TC 2.A.7.4) family.</text>
</comment>
<evidence type="ECO:0000256" key="4">
    <source>
        <dbReference type="ARBA" id="ARBA00022989"/>
    </source>
</evidence>
<protein>
    <recommendedName>
        <fullName evidence="6">WAT1-related protein</fullName>
    </recommendedName>
</protein>
<feature type="transmembrane region" description="Helical" evidence="6">
    <location>
        <begin position="146"/>
        <end position="168"/>
    </location>
</feature>
<evidence type="ECO:0000256" key="5">
    <source>
        <dbReference type="ARBA" id="ARBA00023136"/>
    </source>
</evidence>
<dbReference type="AlphaFoldDB" id="A0A2P6SK69"/>
<feature type="transmembrane region" description="Helical" evidence="6">
    <location>
        <begin position="103"/>
        <end position="126"/>
    </location>
</feature>
<name>A0A2P6SK69_ROSCH</name>
<feature type="transmembrane region" description="Helical" evidence="6">
    <location>
        <begin position="217"/>
        <end position="238"/>
    </location>
</feature>
<evidence type="ECO:0000256" key="2">
    <source>
        <dbReference type="ARBA" id="ARBA00007635"/>
    </source>
</evidence>
<dbReference type="Gramene" id="PRQ59063">
    <property type="protein sequence ID" value="PRQ59063"/>
    <property type="gene ID" value="RchiOBHm_Chr1g0366051"/>
</dbReference>
<feature type="transmembrane region" description="Helical" evidence="6">
    <location>
        <begin position="16"/>
        <end position="36"/>
    </location>
</feature>
<dbReference type="GO" id="GO:0015186">
    <property type="term" value="F:L-glutamine transmembrane transporter activity"/>
    <property type="evidence" value="ECO:0007669"/>
    <property type="project" value="EnsemblPlants"/>
</dbReference>
<feature type="transmembrane region" description="Helical" evidence="6">
    <location>
        <begin position="283"/>
        <end position="302"/>
    </location>
</feature>